<keyword evidence="1" id="KW-0812">Transmembrane</keyword>
<gene>
    <name evidence="2" type="ORF">JQC93_08615</name>
</gene>
<evidence type="ECO:0000256" key="1">
    <source>
        <dbReference type="SAM" id="Phobius"/>
    </source>
</evidence>
<evidence type="ECO:0000313" key="2">
    <source>
        <dbReference type="EMBL" id="MBM7036469.1"/>
    </source>
</evidence>
<keyword evidence="3" id="KW-1185">Reference proteome</keyword>
<comment type="caution">
    <text evidence="2">The sequence shown here is derived from an EMBL/GenBank/DDBJ whole genome shotgun (WGS) entry which is preliminary data.</text>
</comment>
<dbReference type="Proteomes" id="UP000809621">
    <property type="component" value="Unassembled WGS sequence"/>
</dbReference>
<keyword evidence="1" id="KW-1133">Transmembrane helix</keyword>
<evidence type="ECO:0000313" key="3">
    <source>
        <dbReference type="Proteomes" id="UP000809621"/>
    </source>
</evidence>
<organism evidence="2 3">
    <name type="scientific">Vibrio ulleungensis</name>
    <dbReference type="NCBI Taxonomy" id="2807619"/>
    <lineage>
        <taxon>Bacteria</taxon>
        <taxon>Pseudomonadati</taxon>
        <taxon>Pseudomonadota</taxon>
        <taxon>Gammaproteobacteria</taxon>
        <taxon>Vibrionales</taxon>
        <taxon>Vibrionaceae</taxon>
        <taxon>Vibrio</taxon>
    </lineage>
</organism>
<sequence>MEFQKPPFHPSLLTLTLFTTFSGQAALYQAVEVGSPTESVESYGIALENELGSTDCFTDYCAEYSYLMAGDTLNATEGFSLKDEVLYGYDNGFYYLDYDDLETYCDYEYGYSTCEFWAYYHWYGDESNDIGGLKNEREAYYQSNYQQNATAFFRSETSEFIPDEGSYAPPLTEYSYWFVEGTEEKVVNTVDDDDAVIGNTSSGYYNYNDHYVRLYRSRGYYLSSDETIILEPEAEEGMTLTDEEGEQYIVNQMGSTSAFDTFTYSGEKYVVGSAAVAPFVYDDSDKDYDSENTSDSDNEDVTNCVDDYSEDSYEPALQPECQNFGFAHKAFIWNLTDNDGPNTDSNRFAVTDWQTDTSDEYEYNDDAYSAQASVRAAAIAQTGSYDSLPILVGYNTAVDDYNNFYMQAAVFRPSNLSAFEVTENAWQTVFIDNVEVEEEDYIYSSSMATGINDNLVVIGHAKRDGDNPYNGVSDDRMFVANAADTTPSASFFDNHGQDVFFDSAAGNANAINNFNEIVGFVDAESFREVDSKQRDHRGFIYPYDELGTDESRLARFKSQPWWLDDLTNGGEYSSQNNHFRIIDASDINDAGVISATAIQCFEDESATSSMEYDSTEHFSYCNEGVGDERVVAVKLIPIQGAEAADISQRTEDTSVITRNGASLGLYTFLVLFGLGSIRQVRKRKKK</sequence>
<dbReference type="InterPro" id="IPR022562">
    <property type="entry name" value="DUF3466"/>
</dbReference>
<dbReference type="Pfam" id="PF11949">
    <property type="entry name" value="DUF3466"/>
    <property type="match status" value="1"/>
</dbReference>
<proteinExistence type="predicted"/>
<reference evidence="2 3" key="1">
    <citation type="submission" date="2021-02" db="EMBL/GenBank/DDBJ databases">
        <authorList>
            <person name="Park J.-S."/>
        </authorList>
    </citation>
    <scope>NUCLEOTIDE SEQUENCE [LARGE SCALE GENOMIC DNA]</scope>
    <source>
        <strain evidence="2 3">188UL20-2</strain>
    </source>
</reference>
<protein>
    <submittedName>
        <fullName evidence="2">DUF3466 family protein</fullName>
    </submittedName>
</protein>
<name>A0ABS2HHI6_9VIBR</name>
<dbReference type="EMBL" id="JAFEUM010000003">
    <property type="protein sequence ID" value="MBM7036469.1"/>
    <property type="molecule type" value="Genomic_DNA"/>
</dbReference>
<feature type="transmembrane region" description="Helical" evidence="1">
    <location>
        <begin position="660"/>
        <end position="677"/>
    </location>
</feature>
<accession>A0ABS2HHI6</accession>
<dbReference type="RefSeq" id="WP_205158055.1">
    <property type="nucleotide sequence ID" value="NZ_JAFEUM010000003.1"/>
</dbReference>
<keyword evidence="1" id="KW-0472">Membrane</keyword>